<proteinExistence type="predicted"/>
<accession>A0ABP7DL38</accession>
<dbReference type="InterPro" id="IPR037473">
    <property type="entry name" value="Lcp-like"/>
</dbReference>
<keyword evidence="2" id="KW-1185">Reference proteome</keyword>
<dbReference type="PANTHER" id="PTHR37539">
    <property type="entry name" value="SECRETED PROTEIN-RELATED"/>
    <property type="match status" value="1"/>
</dbReference>
<evidence type="ECO:0000313" key="1">
    <source>
        <dbReference type="EMBL" id="GAA3707116.1"/>
    </source>
</evidence>
<protein>
    <recommendedName>
        <fullName evidence="3">DUF2236 domain-containing protein</fullName>
    </recommendedName>
</protein>
<dbReference type="PANTHER" id="PTHR37539:SF1">
    <property type="entry name" value="ER-BOUND OXYGENASE MPAB_MPAB'_RUBBER OXYGENASE CATALYTIC DOMAIN-CONTAINING PROTEIN"/>
    <property type="match status" value="1"/>
</dbReference>
<evidence type="ECO:0000313" key="2">
    <source>
        <dbReference type="Proteomes" id="UP001499884"/>
    </source>
</evidence>
<evidence type="ECO:0008006" key="3">
    <source>
        <dbReference type="Google" id="ProtNLM"/>
    </source>
</evidence>
<sequence>MQPGASEAGSRFAPAAQKVRLLHTSIRHHLAREGRWEVAALGTPIRQEDVIGGPMMFSVQVLDALHRLGAHMSVDGAPAPGRRSF</sequence>
<comment type="caution">
    <text evidence="1">The sequence shown here is derived from an EMBL/GenBank/DDBJ whole genome shotgun (WGS) entry which is preliminary data.</text>
</comment>
<dbReference type="EMBL" id="BAABEP010000001">
    <property type="protein sequence ID" value="GAA3707116.1"/>
    <property type="molecule type" value="Genomic_DNA"/>
</dbReference>
<dbReference type="Proteomes" id="UP001499884">
    <property type="component" value="Unassembled WGS sequence"/>
</dbReference>
<gene>
    <name evidence="1" type="ORF">GCM10023082_01390</name>
</gene>
<reference evidence="2" key="1">
    <citation type="journal article" date="2019" name="Int. J. Syst. Evol. Microbiol.">
        <title>The Global Catalogue of Microorganisms (GCM) 10K type strain sequencing project: providing services to taxonomists for standard genome sequencing and annotation.</title>
        <authorList>
            <consortium name="The Broad Institute Genomics Platform"/>
            <consortium name="The Broad Institute Genome Sequencing Center for Infectious Disease"/>
            <person name="Wu L."/>
            <person name="Ma J."/>
        </authorList>
    </citation>
    <scope>NUCLEOTIDE SEQUENCE [LARGE SCALE GENOMIC DNA]</scope>
    <source>
        <strain evidence="2">JCM 30846</strain>
    </source>
</reference>
<name>A0ABP7DL38_9ACTN</name>
<organism evidence="1 2">
    <name type="scientific">Streptomyces tremellae</name>
    <dbReference type="NCBI Taxonomy" id="1124239"/>
    <lineage>
        <taxon>Bacteria</taxon>
        <taxon>Bacillati</taxon>
        <taxon>Actinomycetota</taxon>
        <taxon>Actinomycetes</taxon>
        <taxon>Kitasatosporales</taxon>
        <taxon>Streptomycetaceae</taxon>
        <taxon>Streptomyces</taxon>
    </lineage>
</organism>